<dbReference type="OrthoDB" id="1068353at2759"/>
<dbReference type="GO" id="GO:0006597">
    <property type="term" value="P:spermine biosynthetic process"/>
    <property type="evidence" value="ECO:0007669"/>
    <property type="project" value="TreeGrafter"/>
</dbReference>
<evidence type="ECO:0000256" key="3">
    <source>
        <dbReference type="ARBA" id="ARBA00023066"/>
    </source>
</evidence>
<gene>
    <name evidence="5" type="ORF">Gogos_006310</name>
</gene>
<evidence type="ECO:0000313" key="6">
    <source>
        <dbReference type="Proteomes" id="UP000593579"/>
    </source>
</evidence>
<proteinExistence type="inferred from homology"/>
<dbReference type="GO" id="GO:0005829">
    <property type="term" value="C:cytosol"/>
    <property type="evidence" value="ECO:0007669"/>
    <property type="project" value="TreeGrafter"/>
</dbReference>
<evidence type="ECO:0000256" key="4">
    <source>
        <dbReference type="ARBA" id="ARBA00023115"/>
    </source>
</evidence>
<dbReference type="GO" id="GO:0008295">
    <property type="term" value="P:spermidine biosynthetic process"/>
    <property type="evidence" value="ECO:0007669"/>
    <property type="project" value="UniProtKB-KW"/>
</dbReference>
<dbReference type="GO" id="GO:0004014">
    <property type="term" value="F:adenosylmethionine decarboxylase activity"/>
    <property type="evidence" value="ECO:0007669"/>
    <property type="project" value="InterPro"/>
</dbReference>
<reference evidence="5 6" key="1">
    <citation type="journal article" date="2019" name="Genome Biol. Evol.">
        <title>Insights into the evolution of the New World diploid cottons (Gossypium, subgenus Houzingenia) based on genome sequencing.</title>
        <authorList>
            <person name="Grover C.E."/>
            <person name="Arick M.A. 2nd"/>
            <person name="Thrash A."/>
            <person name="Conover J.L."/>
            <person name="Sanders W.S."/>
            <person name="Peterson D.G."/>
            <person name="Frelichowski J.E."/>
            <person name="Scheffler J.A."/>
            <person name="Scheffler B.E."/>
            <person name="Wendel J.F."/>
        </authorList>
    </citation>
    <scope>NUCLEOTIDE SEQUENCE [LARGE SCALE GENOMIC DNA]</scope>
    <source>
        <strain evidence="5">5</strain>
        <tissue evidence="5">Leaf</tissue>
    </source>
</reference>
<evidence type="ECO:0000313" key="5">
    <source>
        <dbReference type="EMBL" id="MBA0743648.1"/>
    </source>
</evidence>
<keyword evidence="6" id="KW-1185">Reference proteome</keyword>
<dbReference type="Pfam" id="PF01536">
    <property type="entry name" value="SAM_decarbox"/>
    <property type="match status" value="1"/>
</dbReference>
<dbReference type="UniPathway" id="UPA00331">
    <property type="reaction ID" value="UER00451"/>
</dbReference>
<dbReference type="PANTHER" id="PTHR11570">
    <property type="entry name" value="S-ADENOSYLMETHIONINE DECARBOXYLASE"/>
    <property type="match status" value="1"/>
</dbReference>
<dbReference type="SUPFAM" id="SSF56276">
    <property type="entry name" value="S-adenosylmethionine decarboxylase"/>
    <property type="match status" value="1"/>
</dbReference>
<comment type="caution">
    <text evidence="5">The sequence shown here is derived from an EMBL/GenBank/DDBJ whole genome shotgun (WGS) entry which is preliminary data.</text>
</comment>
<dbReference type="EMBL" id="JABEZY010000008">
    <property type="protein sequence ID" value="MBA0743648.1"/>
    <property type="molecule type" value="Genomic_DNA"/>
</dbReference>
<dbReference type="Proteomes" id="UP000593579">
    <property type="component" value="Unassembled WGS sequence"/>
</dbReference>
<evidence type="ECO:0000256" key="2">
    <source>
        <dbReference type="ARBA" id="ARBA00008466"/>
    </source>
</evidence>
<keyword evidence="4" id="KW-0620">Polyamine biosynthesis</keyword>
<dbReference type="Gene3D" id="3.60.90.10">
    <property type="entry name" value="S-adenosylmethionine decarboxylase"/>
    <property type="match status" value="1"/>
</dbReference>
<evidence type="ECO:0000256" key="1">
    <source>
        <dbReference type="ARBA" id="ARBA00004911"/>
    </source>
</evidence>
<dbReference type="AlphaFoldDB" id="A0A7J9C5I3"/>
<dbReference type="InterPro" id="IPR016067">
    <property type="entry name" value="S-AdoMet_deCO2ase_core"/>
</dbReference>
<dbReference type="PANTHER" id="PTHR11570:SF38">
    <property type="entry name" value="S-ADENOSYLMETHIONINE DECARBOXYLASE PROENZYME 4"/>
    <property type="match status" value="1"/>
</dbReference>
<keyword evidence="3" id="KW-0745">Spermidine biosynthesis</keyword>
<dbReference type="InterPro" id="IPR048283">
    <property type="entry name" value="AdoMetDC-like"/>
</dbReference>
<protein>
    <submittedName>
        <fullName evidence="5">Uncharacterized protein</fullName>
    </submittedName>
</protein>
<sequence>MVVSGFEGFKKQLELHFFGDDPLSNINNNMGILLFDFESIEQALHAIQCTVVSAVSNQFFYAYILSESGLFIFRLRL</sequence>
<comment type="pathway">
    <text evidence="1">Amine and polyamine biosynthesis; S-adenosylmethioninamine biosynthesis; S-adenosylmethioninamine from S-adenosyl-L-methionine: step 1/1.</text>
</comment>
<organism evidence="5 6">
    <name type="scientific">Gossypium gossypioides</name>
    <name type="common">Mexican cotton</name>
    <name type="synonym">Selera gossypioides</name>
    <dbReference type="NCBI Taxonomy" id="34282"/>
    <lineage>
        <taxon>Eukaryota</taxon>
        <taxon>Viridiplantae</taxon>
        <taxon>Streptophyta</taxon>
        <taxon>Embryophyta</taxon>
        <taxon>Tracheophyta</taxon>
        <taxon>Spermatophyta</taxon>
        <taxon>Magnoliopsida</taxon>
        <taxon>eudicotyledons</taxon>
        <taxon>Gunneridae</taxon>
        <taxon>Pentapetalae</taxon>
        <taxon>rosids</taxon>
        <taxon>malvids</taxon>
        <taxon>Malvales</taxon>
        <taxon>Malvaceae</taxon>
        <taxon>Malvoideae</taxon>
        <taxon>Gossypium</taxon>
    </lineage>
</organism>
<comment type="similarity">
    <text evidence="2">Belongs to the eukaryotic AdoMetDC family.</text>
</comment>
<name>A0A7J9C5I3_GOSGO</name>
<accession>A0A7J9C5I3</accession>